<accession>A0A1P8AXU8</accession>
<dbReference type="ExpressionAtlas" id="A0A1P8AXU8">
    <property type="expression patterns" value="baseline and differential"/>
</dbReference>
<keyword evidence="3" id="KW-0812">Transmembrane</keyword>
<dbReference type="GeneID" id="817779"/>
<dbReference type="TAIR" id="AT2G32200">
    <property type="gene designation" value="ATHCYSTM5"/>
</dbReference>
<dbReference type="RefSeq" id="NP_001323680.1">
    <property type="nucleotide sequence ID" value="NM_001336374.1"/>
</dbReference>
<evidence type="ECO:0000313" key="10">
    <source>
        <dbReference type="TAIR" id="AT2G32200"/>
    </source>
</evidence>
<dbReference type="Pfam" id="PF12734">
    <property type="entry name" value="CYSTM"/>
    <property type="match status" value="1"/>
</dbReference>
<evidence type="ECO:0000256" key="5">
    <source>
        <dbReference type="ARBA" id="ARBA00023136"/>
    </source>
</evidence>
<keyword evidence="5" id="KW-0472">Membrane</keyword>
<dbReference type="Araport" id="AT2G32200"/>
<evidence type="ECO:0000256" key="4">
    <source>
        <dbReference type="ARBA" id="ARBA00022989"/>
    </source>
</evidence>
<dbReference type="Proteomes" id="UP000006548">
    <property type="component" value="Chromosome 2"/>
</dbReference>
<evidence type="ECO:0000313" key="8">
    <source>
        <dbReference type="EMBL" id="ANM61463.1"/>
    </source>
</evidence>
<evidence type="ECO:0000256" key="1">
    <source>
        <dbReference type="ARBA" id="ARBA00004167"/>
    </source>
</evidence>
<feature type="domain" description="Cysteine-rich transmembrane" evidence="6">
    <location>
        <begin position="64"/>
        <end position="107"/>
    </location>
</feature>
<organism evidence="8 9">
    <name type="scientific">Arabidopsis thaliana</name>
    <name type="common">Mouse-ear cress</name>
    <dbReference type="NCBI Taxonomy" id="3702"/>
    <lineage>
        <taxon>Eukaryota</taxon>
        <taxon>Viridiplantae</taxon>
        <taxon>Streptophyta</taxon>
        <taxon>Embryophyta</taxon>
        <taxon>Tracheophyta</taxon>
        <taxon>Spermatophyta</taxon>
        <taxon>Magnoliopsida</taxon>
        <taxon>eudicotyledons</taxon>
        <taxon>Gunneridae</taxon>
        <taxon>Pentapetalae</taxon>
        <taxon>rosids</taxon>
        <taxon>malvids</taxon>
        <taxon>Brassicales</taxon>
        <taxon>Brassicaceae</taxon>
        <taxon>Camelineae</taxon>
        <taxon>Arabidopsis</taxon>
    </lineage>
</organism>
<reference evidence="8 9" key="1">
    <citation type="journal article" date="1999" name="Nature">
        <title>Sequence and analysis of chromosome 2 of the plant Arabidopsis thaliana.</title>
        <authorList>
            <person name="Lin X."/>
            <person name="Kaul S."/>
            <person name="Rounsley S."/>
            <person name="Shea T.P."/>
            <person name="Benito M.I."/>
            <person name="Town C.D."/>
            <person name="Fujii C.Y."/>
            <person name="Mason T."/>
            <person name="Bowman C.L."/>
            <person name="Barnstead M."/>
            <person name="Feldblyum T.V."/>
            <person name="Buell C.R."/>
            <person name="Ketchum K.A."/>
            <person name="Lee J."/>
            <person name="Ronning C.M."/>
            <person name="Koo H.L."/>
            <person name="Moffat K.S."/>
            <person name="Cronin L.A."/>
            <person name="Shen M."/>
            <person name="Pai G."/>
            <person name="Van Aken S."/>
            <person name="Umayam L."/>
            <person name="Tallon L.J."/>
            <person name="Gill J.E."/>
            <person name="Adams M.D."/>
            <person name="Carrera A.J."/>
            <person name="Creasy T.H."/>
            <person name="Goodman H.M."/>
            <person name="Somerville C.R."/>
            <person name="Copenhaver G.P."/>
            <person name="Preuss D."/>
            <person name="Nierman W.C."/>
            <person name="White O."/>
            <person name="Eisen J.A."/>
            <person name="Salzberg S.L."/>
            <person name="Fraser C.M."/>
            <person name="Venter J.C."/>
        </authorList>
    </citation>
    <scope>NUCLEOTIDE SEQUENCE [LARGE SCALE GENOMIC DNA]</scope>
    <source>
        <strain evidence="9">cv. Columbia</strain>
    </source>
</reference>
<dbReference type="OrthoDB" id="1027102at2759"/>
<dbReference type="STRING" id="3702.A0A1P8AXU8"/>
<evidence type="ECO:0000259" key="6">
    <source>
        <dbReference type="Pfam" id="PF12734"/>
    </source>
</evidence>
<evidence type="ECO:0000313" key="9">
    <source>
        <dbReference type="Proteomes" id="UP000006548"/>
    </source>
</evidence>
<proteinExistence type="inferred from homology"/>
<gene>
    <name evidence="10" type="primary">ATHCYSTM5</name>
    <name evidence="7 8" type="ordered locus">At2g32200</name>
    <name evidence="8" type="ORF">F22D22.5</name>
    <name evidence="8" type="ORF">F22D22_5</name>
</gene>
<comment type="similarity">
    <text evidence="2">Belongs to the CYSTM1 family.</text>
</comment>
<name>A0A1P8AXU8_ARATH</name>
<evidence type="ECO:0000313" key="7">
    <source>
        <dbReference type="Araport" id="AT2G32200"/>
    </source>
</evidence>
<evidence type="ECO:0000256" key="3">
    <source>
        <dbReference type="ARBA" id="ARBA00022692"/>
    </source>
</evidence>
<reference evidence="9" key="2">
    <citation type="journal article" date="2017" name="Plant J.">
        <title>Araport11: a complete reannotation of the Arabidopsis thaliana reference genome.</title>
        <authorList>
            <person name="Cheng C.Y."/>
            <person name="Krishnakumar V."/>
            <person name="Chan A.P."/>
            <person name="Thibaud-Nissen F."/>
            <person name="Schobel S."/>
            <person name="Town C.D."/>
        </authorList>
    </citation>
    <scope>GENOME REANNOTATION</scope>
    <source>
        <strain evidence="9">cv. Columbia</strain>
    </source>
</reference>
<sequence>MTIYLRLQISIHISYTSTYHFHLHFQRKIIICSNMSQYSQNQYAGAYPTPPVSTGPYVAPPPLGYPTNDTTHATVAPVETKSKGEAADGFLKGCLATMLACCVLDACIF</sequence>
<keyword evidence="9" id="KW-1185">Reference proteome</keyword>
<dbReference type="InterPro" id="IPR044850">
    <property type="entry name" value="WIH1-like"/>
</dbReference>
<comment type="subcellular location">
    <subcellularLocation>
        <location evidence="1">Membrane</location>
        <topology evidence="1">Single-pass membrane protein</topology>
    </subcellularLocation>
</comment>
<dbReference type="AlphaFoldDB" id="A0A1P8AXU8"/>
<dbReference type="PANTHER" id="PTHR31568">
    <property type="entry name" value="RCG49325, ISOFORM CRA_A"/>
    <property type="match status" value="1"/>
</dbReference>
<dbReference type="InterPro" id="IPR028144">
    <property type="entry name" value="CYSTM_dom"/>
</dbReference>
<protein>
    <submittedName>
        <fullName evidence="8">Cysteine-rich/transmembrane domain A-like protein</fullName>
    </submittedName>
</protein>
<dbReference type="GO" id="GO:0005886">
    <property type="term" value="C:plasma membrane"/>
    <property type="evidence" value="ECO:0007669"/>
    <property type="project" value="InterPro"/>
</dbReference>
<dbReference type="EMBL" id="CP002685">
    <property type="protein sequence ID" value="ANM61463.1"/>
    <property type="molecule type" value="Genomic_DNA"/>
</dbReference>
<keyword evidence="4" id="KW-1133">Transmembrane helix</keyword>
<evidence type="ECO:0000256" key="2">
    <source>
        <dbReference type="ARBA" id="ARBA00009444"/>
    </source>
</evidence>
<dbReference type="PANTHER" id="PTHR31568:SF138">
    <property type="entry name" value="PROTEIN CYSTEINE-RICH TRANSMEMBRANE MODULE 4-RELATED"/>
    <property type="match status" value="1"/>
</dbReference>